<dbReference type="InterPro" id="IPR027417">
    <property type="entry name" value="P-loop_NTPase"/>
</dbReference>
<feature type="compositionally biased region" description="Basic and acidic residues" evidence="5">
    <location>
        <begin position="118"/>
        <end position="130"/>
    </location>
</feature>
<dbReference type="Proteomes" id="UP000243975">
    <property type="component" value="Unassembled WGS sequence"/>
</dbReference>
<dbReference type="GO" id="GO:0005524">
    <property type="term" value="F:ATP binding"/>
    <property type="evidence" value="ECO:0007669"/>
    <property type="project" value="UniProtKB-KW"/>
</dbReference>
<evidence type="ECO:0000256" key="5">
    <source>
        <dbReference type="SAM" id="MobiDB-lite"/>
    </source>
</evidence>
<dbReference type="PANTHER" id="PTHR47960">
    <property type="entry name" value="DEAD-BOX ATP-DEPENDENT RNA HELICASE 50"/>
    <property type="match status" value="1"/>
</dbReference>
<dbReference type="GO" id="GO:0004386">
    <property type="term" value="F:helicase activity"/>
    <property type="evidence" value="ECO:0007669"/>
    <property type="project" value="UniProtKB-KW"/>
</dbReference>
<keyword evidence="7" id="KW-1185">Reference proteome</keyword>
<dbReference type="AlphaFoldDB" id="A0A124SHI6"/>
<accession>A0A124SHI6</accession>
<feature type="compositionally biased region" description="Basic residues" evidence="5">
    <location>
        <begin position="10"/>
        <end position="20"/>
    </location>
</feature>
<protein>
    <submittedName>
        <fullName evidence="6">DNA/RNA helicase, DEAD/DEAH box type, N-terminal</fullName>
    </submittedName>
</protein>
<dbReference type="EMBL" id="LEKV01001050">
    <property type="protein sequence ID" value="KVI09648.1"/>
    <property type="molecule type" value="Genomic_DNA"/>
</dbReference>
<evidence type="ECO:0000256" key="4">
    <source>
        <dbReference type="ARBA" id="ARBA00022840"/>
    </source>
</evidence>
<dbReference type="SUPFAM" id="SSF52540">
    <property type="entry name" value="P-loop containing nucleoside triphosphate hydrolases"/>
    <property type="match status" value="1"/>
</dbReference>
<name>A0A124SHI6_CYNCS</name>
<feature type="compositionally biased region" description="Basic and acidic residues" evidence="5">
    <location>
        <begin position="89"/>
        <end position="102"/>
    </location>
</feature>
<evidence type="ECO:0000313" key="6">
    <source>
        <dbReference type="EMBL" id="KVI09648.1"/>
    </source>
</evidence>
<gene>
    <name evidence="6" type="ORF">Ccrd_011962</name>
</gene>
<evidence type="ECO:0000256" key="2">
    <source>
        <dbReference type="ARBA" id="ARBA00022801"/>
    </source>
</evidence>
<keyword evidence="3 6" id="KW-0347">Helicase</keyword>
<dbReference type="OMA" id="CYSAGKD"/>
<evidence type="ECO:0000256" key="3">
    <source>
        <dbReference type="ARBA" id="ARBA00022806"/>
    </source>
</evidence>
<keyword evidence="4" id="KW-0067">ATP-binding</keyword>
<keyword evidence="2" id="KW-0378">Hydrolase</keyword>
<keyword evidence="1" id="KW-0547">Nucleotide-binding</keyword>
<comment type="caution">
    <text evidence="6">The sequence shown here is derived from an EMBL/GenBank/DDBJ whole genome shotgun (WGS) entry which is preliminary data.</text>
</comment>
<reference evidence="6 7" key="1">
    <citation type="journal article" date="2016" name="Sci. Rep.">
        <title>The genome sequence of the outbreeding globe artichoke constructed de novo incorporating a phase-aware low-pass sequencing strategy of F1 progeny.</title>
        <authorList>
            <person name="Scaglione D."/>
            <person name="Reyes-Chin-Wo S."/>
            <person name="Acquadro A."/>
            <person name="Froenicke L."/>
            <person name="Portis E."/>
            <person name="Beitel C."/>
            <person name="Tirone M."/>
            <person name="Mauro R."/>
            <person name="Lo Monaco A."/>
            <person name="Mauromicale G."/>
            <person name="Faccioli P."/>
            <person name="Cattivelli L."/>
            <person name="Rieseberg L."/>
            <person name="Michelmore R."/>
            <person name="Lanteri S."/>
        </authorList>
    </citation>
    <scope>NUCLEOTIDE SEQUENCE [LARGE SCALE GENOMIC DNA]</scope>
    <source>
        <strain evidence="6">2C</strain>
    </source>
</reference>
<feature type="compositionally biased region" description="Basic residues" evidence="5">
    <location>
        <begin position="75"/>
        <end position="85"/>
    </location>
</feature>
<dbReference type="Gene3D" id="3.40.50.300">
    <property type="entry name" value="P-loop containing nucleotide triphosphate hydrolases"/>
    <property type="match status" value="2"/>
</dbReference>
<evidence type="ECO:0000256" key="1">
    <source>
        <dbReference type="ARBA" id="ARBA00022741"/>
    </source>
</evidence>
<feature type="region of interest" description="Disordered" evidence="5">
    <location>
        <begin position="1"/>
        <end position="28"/>
    </location>
</feature>
<dbReference type="Gramene" id="KVI09648">
    <property type="protein sequence ID" value="KVI09648"/>
    <property type="gene ID" value="Ccrd_011962"/>
</dbReference>
<dbReference type="GO" id="GO:0016787">
    <property type="term" value="F:hydrolase activity"/>
    <property type="evidence" value="ECO:0007669"/>
    <property type="project" value="UniProtKB-KW"/>
</dbReference>
<dbReference type="STRING" id="59895.A0A124SHI6"/>
<proteinExistence type="predicted"/>
<sequence length="540" mass="59497">MPKGEDAIIRKKNKSNRKKLRSESAKVSNRVAAIIAQKKRRQSGKRRMCQGMCFSLPTLEDPFNDKAMITDSKKKDKTKKTKKIWPSKGNDDLQEKGSDALKNKRKANMDHQSNGKNQEQKRARVEKELTRSDKKSCKKLSGHISEGEGCPSKFLISCLKTIQDTLHHNEAFEPGKPLFFDSWGFEFWRCYSNGRNVLETSGGCATMEQIAWIGSTAVDTITKKEKEGVSFTNPFLLFLVPSQEKATKVRAVCKPLKAYGIHTVSLHPGASIDHQIHGLKTCEPEFLVCTPDRLLELVSMEAIDISGVCSLIVDGLESSSGDAYLDSIKSIRQCISVEPHTVVFCGDLSNACLPAVSSLLPSPVCRLSREDFFVNKSAGIIQSVDVGLRVLNEVFSNPLVPGPSKLTFVVGKDDNLEELVSAIRSKGYSASMNGPSCGAEVVNREKEPTVSVIDSEDIDDADLSDVEVVIIYNFDIGIEEYKNILAGMGRYTMKGKLHVILSRDDATIAAPLAKVLEQCGQQVPETLKQLCNSCVSSSQR</sequence>
<organism evidence="6 7">
    <name type="scientific">Cynara cardunculus var. scolymus</name>
    <name type="common">Globe artichoke</name>
    <name type="synonym">Cynara scolymus</name>
    <dbReference type="NCBI Taxonomy" id="59895"/>
    <lineage>
        <taxon>Eukaryota</taxon>
        <taxon>Viridiplantae</taxon>
        <taxon>Streptophyta</taxon>
        <taxon>Embryophyta</taxon>
        <taxon>Tracheophyta</taxon>
        <taxon>Spermatophyta</taxon>
        <taxon>Magnoliopsida</taxon>
        <taxon>eudicotyledons</taxon>
        <taxon>Gunneridae</taxon>
        <taxon>Pentapetalae</taxon>
        <taxon>asterids</taxon>
        <taxon>campanulids</taxon>
        <taxon>Asterales</taxon>
        <taxon>Asteraceae</taxon>
        <taxon>Carduoideae</taxon>
        <taxon>Cardueae</taxon>
        <taxon>Carduinae</taxon>
        <taxon>Cynara</taxon>
    </lineage>
</organism>
<evidence type="ECO:0000313" key="7">
    <source>
        <dbReference type="Proteomes" id="UP000243975"/>
    </source>
</evidence>
<feature type="region of interest" description="Disordered" evidence="5">
    <location>
        <begin position="70"/>
        <end position="130"/>
    </location>
</feature>